<dbReference type="SUPFAM" id="SSF101898">
    <property type="entry name" value="NHL repeat"/>
    <property type="match status" value="1"/>
</dbReference>
<name>A0A8S3VNH6_MYTED</name>
<protein>
    <submittedName>
        <fullName evidence="2">Uncharacterized protein</fullName>
    </submittedName>
</protein>
<keyword evidence="1" id="KW-0175">Coiled coil</keyword>
<feature type="coiled-coil region" evidence="1">
    <location>
        <begin position="228"/>
        <end position="277"/>
    </location>
</feature>
<reference evidence="2" key="1">
    <citation type="submission" date="2021-03" db="EMBL/GenBank/DDBJ databases">
        <authorList>
            <person name="Bekaert M."/>
        </authorList>
    </citation>
    <scope>NUCLEOTIDE SEQUENCE</scope>
</reference>
<evidence type="ECO:0000313" key="3">
    <source>
        <dbReference type="Proteomes" id="UP000683360"/>
    </source>
</evidence>
<evidence type="ECO:0000313" key="2">
    <source>
        <dbReference type="EMBL" id="CAG2255311.1"/>
    </source>
</evidence>
<sequence>MVTKADGSKDFEIPLPGAFDVVNGTTDKTVIVSSNEMFKSGISIVDIQDRKVSKFIPVDSRCFGLVEHNGDVIYCSDSEMEMFNIHTKTINTIAPEGVTVYSYIYTNGKNIYYTSYFDNSVTCGDFQGVIKWTFEDRTILKNPRGISVDNDDFVFMLSSYSVIIISPCVSTSEIMASSANACGICELRHVTKQTEAWCPDWEILLLSENRKHIEKEIQEHRFKIDTHLNQIQKKLVDKIQEVEETERINFLQLVETLEEKENNLTKYQNSIANIKNYAYNLQTFMSIKQIEQDLANEQTIKTTSKDVKGCCILQCGRMAFTCCNSDKLMVNKGDGSKDFEIPLPGAFDVVNGTTDKTVIVSSNEMFKSGISIVDIQDRKVSKFIPCRFQMFWFSRT</sequence>
<evidence type="ECO:0000256" key="1">
    <source>
        <dbReference type="SAM" id="Coils"/>
    </source>
</evidence>
<dbReference type="AlphaFoldDB" id="A0A8S3VNH6"/>
<comment type="caution">
    <text evidence="2">The sequence shown here is derived from an EMBL/GenBank/DDBJ whole genome shotgun (WGS) entry which is preliminary data.</text>
</comment>
<accession>A0A8S3VNH6</accession>
<dbReference type="OrthoDB" id="6144944at2759"/>
<keyword evidence="3" id="KW-1185">Reference proteome</keyword>
<dbReference type="EMBL" id="CAJPWZ010003264">
    <property type="protein sequence ID" value="CAG2255311.1"/>
    <property type="molecule type" value="Genomic_DNA"/>
</dbReference>
<organism evidence="2 3">
    <name type="scientific">Mytilus edulis</name>
    <name type="common">Blue mussel</name>
    <dbReference type="NCBI Taxonomy" id="6550"/>
    <lineage>
        <taxon>Eukaryota</taxon>
        <taxon>Metazoa</taxon>
        <taxon>Spiralia</taxon>
        <taxon>Lophotrochozoa</taxon>
        <taxon>Mollusca</taxon>
        <taxon>Bivalvia</taxon>
        <taxon>Autobranchia</taxon>
        <taxon>Pteriomorphia</taxon>
        <taxon>Mytilida</taxon>
        <taxon>Mytiloidea</taxon>
        <taxon>Mytilidae</taxon>
        <taxon>Mytilinae</taxon>
        <taxon>Mytilus</taxon>
    </lineage>
</organism>
<proteinExistence type="predicted"/>
<dbReference type="Proteomes" id="UP000683360">
    <property type="component" value="Unassembled WGS sequence"/>
</dbReference>
<gene>
    <name evidence="2" type="ORF">MEDL_66735</name>
</gene>